<dbReference type="Pfam" id="PF00296">
    <property type="entry name" value="Bac_luciferase"/>
    <property type="match status" value="1"/>
</dbReference>
<keyword evidence="1" id="KW-0285">Flavoprotein</keyword>
<evidence type="ECO:0000256" key="2">
    <source>
        <dbReference type="ARBA" id="ARBA00022643"/>
    </source>
</evidence>
<comment type="caution">
    <text evidence="7">The sequence shown here is derived from an EMBL/GenBank/DDBJ whole genome shotgun (WGS) entry which is preliminary data.</text>
</comment>
<keyword evidence="2" id="KW-0288">FMN</keyword>
<reference evidence="7 8" key="1">
    <citation type="journal article" date="2014" name="Int. J. Syst. Evol. Microbiol.">
        <title>Nocardioides zeae sp. nov., isolated from the stem of Zea mays.</title>
        <authorList>
            <person name="Glaeser S.P."/>
            <person name="McInroy J.A."/>
            <person name="Busse H.J."/>
            <person name="Kampfer P."/>
        </authorList>
    </citation>
    <scope>NUCLEOTIDE SEQUENCE [LARGE SCALE GENOMIC DNA]</scope>
    <source>
        <strain evidence="7 8">JCM 30728</strain>
    </source>
</reference>
<dbReference type="CDD" id="cd01094">
    <property type="entry name" value="Alkanesulfonate_monoxygenase"/>
    <property type="match status" value="1"/>
</dbReference>
<evidence type="ECO:0000256" key="1">
    <source>
        <dbReference type="ARBA" id="ARBA00022630"/>
    </source>
</evidence>
<evidence type="ECO:0000256" key="3">
    <source>
        <dbReference type="ARBA" id="ARBA00023002"/>
    </source>
</evidence>
<dbReference type="PANTHER" id="PTHR42847:SF4">
    <property type="entry name" value="ALKANESULFONATE MONOOXYGENASE-RELATED"/>
    <property type="match status" value="1"/>
</dbReference>
<dbReference type="SUPFAM" id="SSF51679">
    <property type="entry name" value="Bacterial luciferase-like"/>
    <property type="match status" value="1"/>
</dbReference>
<dbReference type="EMBL" id="JAAGXA010000007">
    <property type="protein sequence ID" value="NEN78880.1"/>
    <property type="molecule type" value="Genomic_DNA"/>
</dbReference>
<dbReference type="RefSeq" id="WP_163772431.1">
    <property type="nucleotide sequence ID" value="NZ_JAAGXA010000007.1"/>
</dbReference>
<evidence type="ECO:0000256" key="5">
    <source>
        <dbReference type="SAM" id="MobiDB-lite"/>
    </source>
</evidence>
<dbReference type="GO" id="GO:0046306">
    <property type="term" value="P:alkanesulfonate catabolic process"/>
    <property type="evidence" value="ECO:0007669"/>
    <property type="project" value="TreeGrafter"/>
</dbReference>
<evidence type="ECO:0000313" key="7">
    <source>
        <dbReference type="EMBL" id="NEN78880.1"/>
    </source>
</evidence>
<dbReference type="GO" id="GO:0008726">
    <property type="term" value="F:alkanesulfonate monooxygenase activity"/>
    <property type="evidence" value="ECO:0007669"/>
    <property type="project" value="TreeGrafter"/>
</dbReference>
<feature type="domain" description="Luciferase-like" evidence="6">
    <location>
        <begin position="4"/>
        <end position="331"/>
    </location>
</feature>
<evidence type="ECO:0000259" key="6">
    <source>
        <dbReference type="Pfam" id="PF00296"/>
    </source>
</evidence>
<organism evidence="7 8">
    <name type="scientific">Nocardioides zeae</name>
    <dbReference type="NCBI Taxonomy" id="1457234"/>
    <lineage>
        <taxon>Bacteria</taxon>
        <taxon>Bacillati</taxon>
        <taxon>Actinomycetota</taxon>
        <taxon>Actinomycetes</taxon>
        <taxon>Propionibacteriales</taxon>
        <taxon>Nocardioidaceae</taxon>
        <taxon>Nocardioides</taxon>
    </lineage>
</organism>
<dbReference type="Gene3D" id="3.20.20.30">
    <property type="entry name" value="Luciferase-like domain"/>
    <property type="match status" value="1"/>
</dbReference>
<dbReference type="Proteomes" id="UP000468687">
    <property type="component" value="Unassembled WGS sequence"/>
</dbReference>
<keyword evidence="4" id="KW-0503">Monooxygenase</keyword>
<keyword evidence="8" id="KW-1185">Reference proteome</keyword>
<evidence type="ECO:0000256" key="4">
    <source>
        <dbReference type="ARBA" id="ARBA00023033"/>
    </source>
</evidence>
<name>A0A6P0HKR8_9ACTN</name>
<protein>
    <submittedName>
        <fullName evidence="7">LLM class flavin-dependent oxidoreductase</fullName>
    </submittedName>
</protein>
<keyword evidence="3" id="KW-0560">Oxidoreductase</keyword>
<feature type="compositionally biased region" description="Low complexity" evidence="5">
    <location>
        <begin position="379"/>
        <end position="389"/>
    </location>
</feature>
<dbReference type="InterPro" id="IPR011251">
    <property type="entry name" value="Luciferase-like_dom"/>
</dbReference>
<dbReference type="AlphaFoldDB" id="A0A6P0HKR8"/>
<feature type="region of interest" description="Disordered" evidence="5">
    <location>
        <begin position="379"/>
        <end position="398"/>
    </location>
</feature>
<accession>A0A6P0HKR8</accession>
<dbReference type="InterPro" id="IPR050172">
    <property type="entry name" value="SsuD_RutA_monooxygenase"/>
</dbReference>
<dbReference type="InterPro" id="IPR036661">
    <property type="entry name" value="Luciferase-like_sf"/>
</dbReference>
<sequence>MSLKFHWFLPTNGGDGRHVVGGGHGADVVGGGRPASVAYLGQVARSAEQLGFEAALTPTGAWCEDAWITTAMLAPVTERLKFLVAFRPGLTSPTLAAQMAATYQNLTGGRLLLNVVTGGESREQRAYGDFLDKEGRYARGGEFLEVVRRLWAGETVTYQGKHLRVEEASLASVPEVTPRIYFGGSSPAAGEVAAEHADVYLTWGEPPAAVAEKIRWIRELADRRGREVRFGIRLHVIPRDTAEEAWAEADRLLAGIDEETIAQVQAGLRRSESVGQQRMLDLNRGTKDGLEISPNLWAGVGLVRGGAGTALVGSYEEIADRIEEYRAVGIDEFVLSAYPHLEGAYWFGEGVLPVLERRGLWTNPLGARPVLSSVPFGAASPASPASPAAGRAREVSAQ</sequence>
<dbReference type="PANTHER" id="PTHR42847">
    <property type="entry name" value="ALKANESULFONATE MONOOXYGENASE"/>
    <property type="match status" value="1"/>
</dbReference>
<proteinExistence type="predicted"/>
<evidence type="ECO:0000313" key="8">
    <source>
        <dbReference type="Proteomes" id="UP000468687"/>
    </source>
</evidence>
<gene>
    <name evidence="7" type="ORF">G3T38_11390</name>
</gene>